<evidence type="ECO:0000256" key="4">
    <source>
        <dbReference type="ARBA" id="ARBA00022980"/>
    </source>
</evidence>
<dbReference type="InterPro" id="IPR036870">
    <property type="entry name" value="Ribosomal_bS18_sf"/>
</dbReference>
<reference evidence="8" key="1">
    <citation type="journal article" name="Front. Plant Sci.">
        <title>Sequencing and Analysis of the Complete Organellar Genomes of Prototheca wickerhamii.</title>
        <authorList>
            <person name="Bakula Z."/>
            <person name="Gromadka R."/>
            <person name="Gawor J."/>
            <person name="Siedlecki P."/>
            <person name="Pomorski J.J."/>
            <person name="Maciszewski K."/>
            <person name="Gromadka A."/>
            <person name="Karnkowska A."/>
            <person name="Jagielski T."/>
        </authorList>
    </citation>
    <scope>NUCLEOTIDE SEQUENCE</scope>
    <source>
        <strain evidence="8">DBVPG</strain>
    </source>
</reference>
<dbReference type="PANTHER" id="PTHR13479:SF40">
    <property type="entry name" value="SMALL RIBOSOMAL SUBUNIT PROTEIN BS18M"/>
    <property type="match status" value="1"/>
</dbReference>
<dbReference type="InterPro" id="IPR001648">
    <property type="entry name" value="Ribosomal_bS18"/>
</dbReference>
<dbReference type="Gene3D" id="4.10.640.10">
    <property type="entry name" value="Ribosomal protein S18"/>
    <property type="match status" value="1"/>
</dbReference>
<name>A0A873HVX2_PROWI</name>
<evidence type="ECO:0000256" key="7">
    <source>
        <dbReference type="RuleBase" id="RU003910"/>
    </source>
</evidence>
<dbReference type="GeneID" id="63880526"/>
<dbReference type="PANTHER" id="PTHR13479">
    <property type="entry name" value="30S RIBOSOMAL PROTEIN S18"/>
    <property type="match status" value="1"/>
</dbReference>
<evidence type="ECO:0000256" key="1">
    <source>
        <dbReference type="ARBA" id="ARBA00005589"/>
    </source>
</evidence>
<dbReference type="SUPFAM" id="SSF46911">
    <property type="entry name" value="Ribosomal protein S18"/>
    <property type="match status" value="1"/>
</dbReference>
<dbReference type="NCBIfam" id="TIGR00165">
    <property type="entry name" value="S18"/>
    <property type="match status" value="1"/>
</dbReference>
<protein>
    <recommendedName>
        <fullName evidence="6">Small ribosomal subunit protein bS18c</fullName>
    </recommendedName>
</protein>
<dbReference type="RefSeq" id="YP_010040807.1">
    <property type="nucleotide sequence ID" value="NC_054192.1"/>
</dbReference>
<keyword evidence="4 7" id="KW-0689">Ribosomal protein</keyword>
<dbReference type="GO" id="GO:0006412">
    <property type="term" value="P:translation"/>
    <property type="evidence" value="ECO:0007669"/>
    <property type="project" value="InterPro"/>
</dbReference>
<dbReference type="HAMAP" id="MF_00270">
    <property type="entry name" value="Ribosomal_bS18"/>
    <property type="match status" value="1"/>
</dbReference>
<dbReference type="PRINTS" id="PR00974">
    <property type="entry name" value="RIBOSOMALS18"/>
</dbReference>
<keyword evidence="8" id="KW-0934">Plastid</keyword>
<dbReference type="AlphaFoldDB" id="A0A873HVX2"/>
<evidence type="ECO:0000256" key="2">
    <source>
        <dbReference type="ARBA" id="ARBA00011458"/>
    </source>
</evidence>
<evidence type="ECO:0000256" key="6">
    <source>
        <dbReference type="ARBA" id="ARBA00035266"/>
    </source>
</evidence>
<dbReference type="GO" id="GO:0005763">
    <property type="term" value="C:mitochondrial small ribosomal subunit"/>
    <property type="evidence" value="ECO:0007669"/>
    <property type="project" value="TreeGrafter"/>
</dbReference>
<sequence>MKSINQVRKNLIFKKNAPFILNDNLIPIYNVHTIEYKNTVLLKYFVNAAGKILPKTVTKLTAKQQRHIAKAIKRSRINALCAFQKPLTFVINKNQNKKNKYRRRLTFKKKKQID</sequence>
<evidence type="ECO:0000256" key="5">
    <source>
        <dbReference type="ARBA" id="ARBA00023274"/>
    </source>
</evidence>
<keyword evidence="3" id="KW-0694">RNA-binding</keyword>
<gene>
    <name evidence="8" type="primary">rps18</name>
    <name evidence="8" type="ORF">DBVPGpl_067</name>
</gene>
<dbReference type="Pfam" id="PF01084">
    <property type="entry name" value="Ribosomal_S18"/>
    <property type="match status" value="1"/>
</dbReference>
<accession>A0A873HVX2</accession>
<evidence type="ECO:0000313" key="8">
    <source>
        <dbReference type="EMBL" id="QOZ41703.1"/>
    </source>
</evidence>
<dbReference type="GO" id="GO:0070181">
    <property type="term" value="F:small ribosomal subunit rRNA binding"/>
    <property type="evidence" value="ECO:0007669"/>
    <property type="project" value="TreeGrafter"/>
</dbReference>
<comment type="subunit">
    <text evidence="2">Part of the 30S ribosomal subunit.</text>
</comment>
<keyword evidence="5 7" id="KW-0687">Ribonucleoprotein</keyword>
<evidence type="ECO:0000256" key="3">
    <source>
        <dbReference type="ARBA" id="ARBA00022884"/>
    </source>
</evidence>
<proteinExistence type="inferred from homology"/>
<comment type="similarity">
    <text evidence="1 7">Belongs to the bacterial ribosomal protein bS18 family.</text>
</comment>
<geneLocation type="non-photosynthetic plastid" evidence="8"/>
<dbReference type="EMBL" id="MN794236">
    <property type="protein sequence ID" value="QOZ41703.1"/>
    <property type="molecule type" value="Genomic_DNA"/>
</dbReference>
<dbReference type="GO" id="GO:0003735">
    <property type="term" value="F:structural constituent of ribosome"/>
    <property type="evidence" value="ECO:0007669"/>
    <property type="project" value="InterPro"/>
</dbReference>
<organism evidence="8">
    <name type="scientific">Prototheca wickerhamii</name>
    <dbReference type="NCBI Taxonomy" id="3111"/>
    <lineage>
        <taxon>Eukaryota</taxon>
        <taxon>Viridiplantae</taxon>
        <taxon>Chlorophyta</taxon>
        <taxon>core chlorophytes</taxon>
        <taxon>Trebouxiophyceae</taxon>
        <taxon>Chlorellales</taxon>
        <taxon>Chlorellaceae</taxon>
        <taxon>Prototheca</taxon>
    </lineage>
</organism>